<keyword evidence="2" id="KW-0472">Membrane</keyword>
<feature type="compositionally biased region" description="Polar residues" evidence="1">
    <location>
        <begin position="163"/>
        <end position="185"/>
    </location>
</feature>
<evidence type="ECO:0000313" key="4">
    <source>
        <dbReference type="Proteomes" id="UP000307440"/>
    </source>
</evidence>
<feature type="region of interest" description="Disordered" evidence="1">
    <location>
        <begin position="141"/>
        <end position="185"/>
    </location>
</feature>
<accession>A0A5C3KDE4</accession>
<organism evidence="3 4">
    <name type="scientific">Coprinopsis marcescibilis</name>
    <name type="common">Agaric fungus</name>
    <name type="synonym">Psathyrella marcescibilis</name>
    <dbReference type="NCBI Taxonomy" id="230819"/>
    <lineage>
        <taxon>Eukaryota</taxon>
        <taxon>Fungi</taxon>
        <taxon>Dikarya</taxon>
        <taxon>Basidiomycota</taxon>
        <taxon>Agaricomycotina</taxon>
        <taxon>Agaricomycetes</taxon>
        <taxon>Agaricomycetidae</taxon>
        <taxon>Agaricales</taxon>
        <taxon>Agaricineae</taxon>
        <taxon>Psathyrellaceae</taxon>
        <taxon>Coprinopsis</taxon>
    </lineage>
</organism>
<proteinExistence type="predicted"/>
<dbReference type="AlphaFoldDB" id="A0A5C3KDE4"/>
<sequence length="185" mass="19889">MKPKGLCALVYVYFMSLHCVVVAVALPLSSYPSPSPSLQNDFSDQPSDEVTFASGALPVGPSPGEVAYIMLSPPPAKPHRRAPGPIYAQSGALVSGDLYESPENRSWAILARLLSDGVALLVALLIPELWKGVRKAFLGETPEEAGDDETHGEEYEYSDENVKPSTATIQYSPTTKTTWPSVPKV</sequence>
<keyword evidence="2" id="KW-1133">Transmembrane helix</keyword>
<protein>
    <submittedName>
        <fullName evidence="3">Uncharacterized protein</fullName>
    </submittedName>
</protein>
<evidence type="ECO:0000256" key="1">
    <source>
        <dbReference type="SAM" id="MobiDB-lite"/>
    </source>
</evidence>
<dbReference type="EMBL" id="ML210442">
    <property type="protein sequence ID" value="TFK18000.1"/>
    <property type="molecule type" value="Genomic_DNA"/>
</dbReference>
<keyword evidence="4" id="KW-1185">Reference proteome</keyword>
<name>A0A5C3KDE4_COPMA</name>
<reference evidence="3 4" key="1">
    <citation type="journal article" date="2019" name="Nat. Ecol. Evol.">
        <title>Megaphylogeny resolves global patterns of mushroom evolution.</title>
        <authorList>
            <person name="Varga T."/>
            <person name="Krizsan K."/>
            <person name="Foldi C."/>
            <person name="Dima B."/>
            <person name="Sanchez-Garcia M."/>
            <person name="Sanchez-Ramirez S."/>
            <person name="Szollosi G.J."/>
            <person name="Szarkandi J.G."/>
            <person name="Papp V."/>
            <person name="Albert L."/>
            <person name="Andreopoulos W."/>
            <person name="Angelini C."/>
            <person name="Antonin V."/>
            <person name="Barry K.W."/>
            <person name="Bougher N.L."/>
            <person name="Buchanan P."/>
            <person name="Buyck B."/>
            <person name="Bense V."/>
            <person name="Catcheside P."/>
            <person name="Chovatia M."/>
            <person name="Cooper J."/>
            <person name="Damon W."/>
            <person name="Desjardin D."/>
            <person name="Finy P."/>
            <person name="Geml J."/>
            <person name="Haridas S."/>
            <person name="Hughes K."/>
            <person name="Justo A."/>
            <person name="Karasinski D."/>
            <person name="Kautmanova I."/>
            <person name="Kiss B."/>
            <person name="Kocsube S."/>
            <person name="Kotiranta H."/>
            <person name="LaButti K.M."/>
            <person name="Lechner B.E."/>
            <person name="Liimatainen K."/>
            <person name="Lipzen A."/>
            <person name="Lukacs Z."/>
            <person name="Mihaltcheva S."/>
            <person name="Morgado L.N."/>
            <person name="Niskanen T."/>
            <person name="Noordeloos M.E."/>
            <person name="Ohm R.A."/>
            <person name="Ortiz-Santana B."/>
            <person name="Ovrebo C."/>
            <person name="Racz N."/>
            <person name="Riley R."/>
            <person name="Savchenko A."/>
            <person name="Shiryaev A."/>
            <person name="Soop K."/>
            <person name="Spirin V."/>
            <person name="Szebenyi C."/>
            <person name="Tomsovsky M."/>
            <person name="Tulloss R.E."/>
            <person name="Uehling J."/>
            <person name="Grigoriev I.V."/>
            <person name="Vagvolgyi C."/>
            <person name="Papp T."/>
            <person name="Martin F.M."/>
            <person name="Miettinen O."/>
            <person name="Hibbett D.S."/>
            <person name="Nagy L.G."/>
        </authorList>
    </citation>
    <scope>NUCLEOTIDE SEQUENCE [LARGE SCALE GENOMIC DNA]</scope>
    <source>
        <strain evidence="3 4">CBS 121175</strain>
    </source>
</reference>
<dbReference type="Proteomes" id="UP000307440">
    <property type="component" value="Unassembled WGS sequence"/>
</dbReference>
<keyword evidence="2" id="KW-0812">Transmembrane</keyword>
<gene>
    <name evidence="3" type="ORF">FA15DRAFT_661047</name>
</gene>
<evidence type="ECO:0000256" key="2">
    <source>
        <dbReference type="SAM" id="Phobius"/>
    </source>
</evidence>
<evidence type="ECO:0000313" key="3">
    <source>
        <dbReference type="EMBL" id="TFK18000.1"/>
    </source>
</evidence>
<feature type="transmembrane region" description="Helical" evidence="2">
    <location>
        <begin position="7"/>
        <end position="28"/>
    </location>
</feature>